<keyword evidence="2" id="KW-0472">Membrane</keyword>
<keyword evidence="2" id="KW-1133">Transmembrane helix</keyword>
<sequence length="514" mass="52864">MADFVSVLRRAVANLENNTEAARHAIYDKARAALRAQLEAIDPPLGPDDIARQIDSLDTAVGELETEFAPQPKPLEAHEAFQSAVSESGTLGGAASTAAREARETLDRIDGDGQDEDTRRGAGPSGMAPPERREPSLGAPPPPSAPRRPAGQPEAPKPAAQKPATPPASSPAAAQAPARAPAPAPAPTPAPAPAAAPAQAPAPAQAGGPARQPAAGHQAPPPPTSGRQAPPAADLYDEDDDIERGGSGRFVAWGILLLVIVGIVGVGFWQREALTTMITSLSGSQETTDTAGNGKIADRVPGPGEPATEPGAGQPTAAPQAPVQQPPSADAEGERVAQALLIEESAGGVSPASTLGGSVDWKLVDDTEAVGGAEKVIRGDVSVPERDLKVTVTVRRNKDQALPASHLIELVFQTGPGFTHDGIASIPGLIMKATPRSTGQPLVGAVVPVMDNYFLIGLSQTEIDQERNVQEITARDFIDIPVSYKDGGRAVLSLAKGESGKAIFQEAFSTWGAQ</sequence>
<name>A0AAW5QXS1_9HYPH</name>
<dbReference type="AlphaFoldDB" id="A0AAW5QXS1"/>
<accession>A0AAW5QXS1</accession>
<feature type="compositionally biased region" description="Low complexity" evidence="1">
    <location>
        <begin position="301"/>
        <end position="330"/>
    </location>
</feature>
<gene>
    <name evidence="3" type="ORF">MUB46_07815</name>
</gene>
<feature type="compositionally biased region" description="Pro residues" evidence="1">
    <location>
        <begin position="180"/>
        <end position="194"/>
    </location>
</feature>
<evidence type="ECO:0000256" key="1">
    <source>
        <dbReference type="SAM" id="MobiDB-lite"/>
    </source>
</evidence>
<comment type="caution">
    <text evidence="3">The sequence shown here is derived from an EMBL/GenBank/DDBJ whole genome shotgun (WGS) entry which is preliminary data.</text>
</comment>
<evidence type="ECO:0000256" key="2">
    <source>
        <dbReference type="SAM" id="Phobius"/>
    </source>
</evidence>
<dbReference type="EMBL" id="JALIDZ010000003">
    <property type="protein sequence ID" value="MCT8971757.1"/>
    <property type="molecule type" value="Genomic_DNA"/>
</dbReference>
<feature type="compositionally biased region" description="Low complexity" evidence="1">
    <location>
        <begin position="170"/>
        <end position="179"/>
    </location>
</feature>
<reference evidence="3 4" key="1">
    <citation type="submission" date="2022-04" db="EMBL/GenBank/DDBJ databases">
        <authorList>
            <person name="Ye Y.-Q."/>
            <person name="Du Z.-J."/>
        </authorList>
    </citation>
    <scope>NUCLEOTIDE SEQUENCE [LARGE SCALE GENOMIC DNA]</scope>
    <source>
        <strain evidence="3 4">A6E488</strain>
    </source>
</reference>
<proteinExistence type="predicted"/>
<keyword evidence="4" id="KW-1185">Reference proteome</keyword>
<feature type="compositionally biased region" description="Low complexity" evidence="1">
    <location>
        <begin position="195"/>
        <end position="218"/>
    </location>
</feature>
<organism evidence="3 4">
    <name type="scientific">Microbaculum marinisediminis</name>
    <dbReference type="NCBI Taxonomy" id="2931392"/>
    <lineage>
        <taxon>Bacteria</taxon>
        <taxon>Pseudomonadati</taxon>
        <taxon>Pseudomonadota</taxon>
        <taxon>Alphaproteobacteria</taxon>
        <taxon>Hyphomicrobiales</taxon>
        <taxon>Tepidamorphaceae</taxon>
        <taxon>Microbaculum</taxon>
    </lineage>
</organism>
<feature type="region of interest" description="Disordered" evidence="1">
    <location>
        <begin position="87"/>
        <end position="241"/>
    </location>
</feature>
<feature type="compositionally biased region" description="Basic and acidic residues" evidence="1">
    <location>
        <begin position="100"/>
        <end position="120"/>
    </location>
</feature>
<dbReference type="RefSeq" id="WP_261615329.1">
    <property type="nucleotide sequence ID" value="NZ_JALIDZ010000003.1"/>
</dbReference>
<keyword evidence="2" id="KW-0812">Transmembrane</keyword>
<feature type="compositionally biased region" description="Low complexity" evidence="1">
    <location>
        <begin position="147"/>
        <end position="163"/>
    </location>
</feature>
<feature type="compositionally biased region" description="Polar residues" evidence="1">
    <location>
        <begin position="282"/>
        <end position="291"/>
    </location>
</feature>
<evidence type="ECO:0008006" key="5">
    <source>
        <dbReference type="Google" id="ProtNLM"/>
    </source>
</evidence>
<dbReference type="Proteomes" id="UP001320898">
    <property type="component" value="Unassembled WGS sequence"/>
</dbReference>
<feature type="region of interest" description="Disordered" evidence="1">
    <location>
        <begin position="282"/>
        <end position="334"/>
    </location>
</feature>
<evidence type="ECO:0000313" key="4">
    <source>
        <dbReference type="Proteomes" id="UP001320898"/>
    </source>
</evidence>
<evidence type="ECO:0000313" key="3">
    <source>
        <dbReference type="EMBL" id="MCT8971757.1"/>
    </source>
</evidence>
<protein>
    <recommendedName>
        <fullName evidence="5">CheA signal transduction histidine kinase</fullName>
    </recommendedName>
</protein>
<feature type="transmembrane region" description="Helical" evidence="2">
    <location>
        <begin position="250"/>
        <end position="269"/>
    </location>
</feature>